<name>A0ABX7Y9S7_9ACTN</name>
<reference evidence="2 3" key="1">
    <citation type="submission" date="2021-03" db="EMBL/GenBank/DDBJ databases">
        <title>Human Oral Microbial Genomes.</title>
        <authorList>
            <person name="Johnston C.D."/>
            <person name="Chen T."/>
            <person name="Dewhirst F.E."/>
        </authorList>
    </citation>
    <scope>NUCLEOTIDE SEQUENCE [LARGE SCALE GENOMIC DNA]</scope>
    <source>
        <strain evidence="2 3">DSMZ 100122</strain>
    </source>
</reference>
<gene>
    <name evidence="2" type="ORF">J5A65_02660</name>
</gene>
<organism evidence="2 3">
    <name type="scientific">Arachnia rubra</name>
    <dbReference type="NCBI Taxonomy" id="1547448"/>
    <lineage>
        <taxon>Bacteria</taxon>
        <taxon>Bacillati</taxon>
        <taxon>Actinomycetota</taxon>
        <taxon>Actinomycetes</taxon>
        <taxon>Propionibacteriales</taxon>
        <taxon>Propionibacteriaceae</taxon>
        <taxon>Arachnia</taxon>
    </lineage>
</organism>
<dbReference type="InterPro" id="IPR002220">
    <property type="entry name" value="DapA-like"/>
</dbReference>
<sequence length="348" mass="37716">MPTSAARTLALGTVIPAHPLALTERLTIDIARQRALTRYYLDAGAGGIAIGVHATQFEIRDAVHSLFEPVLALTAEELNTHAASGVVRIAGVAGPTRQAVREAETACLLGYDAVLVSPQIDDPTPGRLLDRARAIAQVMPIIGFYLQPAIGGPVLDRHFWREFCQIEAVVAIKAAPFDRYRTLELMRGVAESGRAHQIALYTGNDDAIIPDLLSEYHLPGPDGPVTLRFVGGLLGQWAIGTRAAVRMLGLAHRAAAGDDRARTELNRISTDLLDINQALFDPANNFQGVIPGVHELLRQQGLLAGTWCLDPAATLSPRQAAEITRVRRTYPHLCDEKFIAENLEGWLT</sequence>
<dbReference type="SMART" id="SM01130">
    <property type="entry name" value="DHDPS"/>
    <property type="match status" value="1"/>
</dbReference>
<dbReference type="Proteomes" id="UP000678513">
    <property type="component" value="Chromosome"/>
</dbReference>
<dbReference type="InterPro" id="IPR013785">
    <property type="entry name" value="Aldolase_TIM"/>
</dbReference>
<evidence type="ECO:0000313" key="2">
    <source>
        <dbReference type="EMBL" id="QUC09581.1"/>
    </source>
</evidence>
<evidence type="ECO:0000313" key="3">
    <source>
        <dbReference type="Proteomes" id="UP000678513"/>
    </source>
</evidence>
<dbReference type="SUPFAM" id="SSF51569">
    <property type="entry name" value="Aldolase"/>
    <property type="match status" value="1"/>
</dbReference>
<dbReference type="PANTHER" id="PTHR12128">
    <property type="entry name" value="DIHYDRODIPICOLINATE SYNTHASE"/>
    <property type="match status" value="1"/>
</dbReference>
<keyword evidence="1" id="KW-0456">Lyase</keyword>
<protein>
    <submittedName>
        <fullName evidence="2">Dihydrodipicolinate synthase family protein</fullName>
    </submittedName>
</protein>
<evidence type="ECO:0000256" key="1">
    <source>
        <dbReference type="ARBA" id="ARBA00023239"/>
    </source>
</evidence>
<dbReference type="Pfam" id="PF00701">
    <property type="entry name" value="DHDPS"/>
    <property type="match status" value="1"/>
</dbReference>
<dbReference type="PANTHER" id="PTHR12128:SF51">
    <property type="entry name" value="BLL4205 PROTEIN"/>
    <property type="match status" value="1"/>
</dbReference>
<keyword evidence="3" id="KW-1185">Reference proteome</keyword>
<proteinExistence type="predicted"/>
<accession>A0ABX7Y9S7</accession>
<dbReference type="EMBL" id="CP072384">
    <property type="protein sequence ID" value="QUC09581.1"/>
    <property type="molecule type" value="Genomic_DNA"/>
</dbReference>
<dbReference type="Gene3D" id="3.20.20.70">
    <property type="entry name" value="Aldolase class I"/>
    <property type="match status" value="1"/>
</dbReference>